<evidence type="ECO:0000313" key="4">
    <source>
        <dbReference type="Proteomes" id="UP000642910"/>
    </source>
</evidence>
<dbReference type="SUPFAM" id="SSF53448">
    <property type="entry name" value="Nucleotide-diphospho-sugar transferases"/>
    <property type="match status" value="1"/>
</dbReference>
<dbReference type="PANTHER" id="PTHR43646:SF3">
    <property type="entry name" value="SLR1566 PROTEIN"/>
    <property type="match status" value="1"/>
</dbReference>
<sequence length="399" mass="43625">MMALAWTAALSLAAWLFLCLARGFYWRTHLSMNTAKEAANAGHSLREWPTVWAVVPARNEADVLPRTLPALLSQAYAGEFHVILVDDHSTDGTAEVAARIAAELGLADRLRVVRADALPPGWAGKVWAMQNGLRCVPEDATHVLLTDADISHPPTSVQALVARAERDGLDLVSLMVRLRAESGWEKLLIPAFVYFFSKLYPFAWVSHPRRRTAAAAGGCVLVRRRLLPTPPGLEAIRDAVIDDCSLARLVAHRGGRLWLGLGDDVVSVRAYGKLGEIWRMIARTAFVQLRFSAWLLVGTALGMLLLYAVPPIATIAGLVGLGLGSPGSLAALCLGGAAYAILAATFVPMLRWYHLSPARSALLPLAGFLYTLMTLDSARRFWLRTGDHWKGRPYEMRRP</sequence>
<feature type="transmembrane region" description="Helical" evidence="1">
    <location>
        <begin position="329"/>
        <end position="350"/>
    </location>
</feature>
<comment type="caution">
    <text evidence="3">The sequence shown here is derived from an EMBL/GenBank/DDBJ whole genome shotgun (WGS) entry which is preliminary data.</text>
</comment>
<dbReference type="InterPro" id="IPR001173">
    <property type="entry name" value="Glyco_trans_2-like"/>
</dbReference>
<evidence type="ECO:0000313" key="3">
    <source>
        <dbReference type="EMBL" id="MBF8377848.1"/>
    </source>
</evidence>
<dbReference type="CDD" id="cd04179">
    <property type="entry name" value="DPM_DPG-synthase_like"/>
    <property type="match status" value="1"/>
</dbReference>
<dbReference type="NCBIfam" id="TIGR03469">
    <property type="entry name" value="HpnB"/>
    <property type="match status" value="1"/>
</dbReference>
<proteinExistence type="predicted"/>
<evidence type="ECO:0000256" key="1">
    <source>
        <dbReference type="SAM" id="Phobius"/>
    </source>
</evidence>
<protein>
    <submittedName>
        <fullName evidence="3">Glycosyltransferase</fullName>
    </submittedName>
</protein>
<keyword evidence="1" id="KW-0472">Membrane</keyword>
<dbReference type="PANTHER" id="PTHR43646">
    <property type="entry name" value="GLYCOSYLTRANSFERASE"/>
    <property type="match status" value="1"/>
</dbReference>
<name>A0ABS0F3H5_9BACL</name>
<accession>A0ABS0F3H5</accession>
<dbReference type="Proteomes" id="UP000642910">
    <property type="component" value="Unassembled WGS sequence"/>
</dbReference>
<keyword evidence="1" id="KW-1133">Transmembrane helix</keyword>
<dbReference type="EMBL" id="JADPKZ010000039">
    <property type="protein sequence ID" value="MBF8377848.1"/>
    <property type="molecule type" value="Genomic_DNA"/>
</dbReference>
<dbReference type="Gene3D" id="3.90.550.10">
    <property type="entry name" value="Spore Coat Polysaccharide Biosynthesis Protein SpsA, Chain A"/>
    <property type="match status" value="1"/>
</dbReference>
<dbReference type="InterPro" id="IPR029044">
    <property type="entry name" value="Nucleotide-diphossugar_trans"/>
</dbReference>
<dbReference type="Pfam" id="PF00535">
    <property type="entry name" value="Glycos_transf_2"/>
    <property type="match status" value="1"/>
</dbReference>
<feature type="transmembrane region" description="Helical" evidence="1">
    <location>
        <begin position="289"/>
        <end position="309"/>
    </location>
</feature>
<reference evidence="3 4" key="1">
    <citation type="submission" date="2020-11" db="EMBL/GenBank/DDBJ databases">
        <title>Genomic insight of Alicyclobacillus mali FL 18 reveals a new arsenic-resistant strain, with potential in environmental biotechnology.</title>
        <authorList>
            <person name="Fiorentino G."/>
            <person name="Gallo G."/>
            <person name="Aulitto M."/>
        </authorList>
    </citation>
    <scope>NUCLEOTIDE SEQUENCE [LARGE SCALE GENOMIC DNA]</scope>
    <source>
        <strain evidence="3 4">FL 18</strain>
    </source>
</reference>
<keyword evidence="1" id="KW-0812">Transmembrane</keyword>
<dbReference type="InterPro" id="IPR017832">
    <property type="entry name" value="Glyco_trans_2_hopen-assoc_HpnB"/>
</dbReference>
<evidence type="ECO:0000259" key="2">
    <source>
        <dbReference type="Pfam" id="PF00535"/>
    </source>
</evidence>
<feature type="domain" description="Glycosyltransferase 2-like" evidence="2">
    <location>
        <begin position="53"/>
        <end position="226"/>
    </location>
</feature>
<organism evidence="3 4">
    <name type="scientific">Alicyclobacillus mali</name>
    <name type="common">ex Roth et al. 2021</name>
    <dbReference type="NCBI Taxonomy" id="1123961"/>
    <lineage>
        <taxon>Bacteria</taxon>
        <taxon>Bacillati</taxon>
        <taxon>Bacillota</taxon>
        <taxon>Bacilli</taxon>
        <taxon>Bacillales</taxon>
        <taxon>Alicyclobacillaceae</taxon>
        <taxon>Alicyclobacillus</taxon>
    </lineage>
</organism>
<keyword evidence="4" id="KW-1185">Reference proteome</keyword>
<gene>
    <name evidence="3" type="ORF">IW967_08220</name>
</gene>